<protein>
    <recommendedName>
        <fullName evidence="3">FAD-binding domain-containing protein</fullName>
    </recommendedName>
</protein>
<dbReference type="PANTHER" id="PTHR43747">
    <property type="entry name" value="FAD-BINDING PROTEIN"/>
    <property type="match status" value="1"/>
</dbReference>
<keyword evidence="2" id="KW-1185">Reference proteome</keyword>
<dbReference type="GeneID" id="32585943"/>
<evidence type="ECO:0008006" key="3">
    <source>
        <dbReference type="Google" id="ProtNLM"/>
    </source>
</evidence>
<dbReference type="Gene3D" id="3.50.50.60">
    <property type="entry name" value="FAD/NAD(P)-binding domain"/>
    <property type="match status" value="1"/>
</dbReference>
<dbReference type="Gene3D" id="3.30.9.100">
    <property type="match status" value="1"/>
</dbReference>
<dbReference type="AlphaFoldDB" id="A0A176Z5I7"/>
<dbReference type="SUPFAM" id="SSF51905">
    <property type="entry name" value="FAD/NAD(P)-binding domain"/>
    <property type="match status" value="1"/>
</dbReference>
<dbReference type="Pfam" id="PF04820">
    <property type="entry name" value="Trp_halogenase"/>
    <property type="match status" value="1"/>
</dbReference>
<dbReference type="InterPro" id="IPR050816">
    <property type="entry name" value="Flavin-dep_Halogenase_NPB"/>
</dbReference>
<organism evidence="1 2">
    <name type="scientific">Bradyrhizobium neotropicale</name>
    <dbReference type="NCBI Taxonomy" id="1497615"/>
    <lineage>
        <taxon>Bacteria</taxon>
        <taxon>Pseudomonadati</taxon>
        <taxon>Pseudomonadota</taxon>
        <taxon>Alphaproteobacteria</taxon>
        <taxon>Hyphomicrobiales</taxon>
        <taxon>Nitrobacteraceae</taxon>
        <taxon>Bradyrhizobium</taxon>
    </lineage>
</organism>
<dbReference type="PRINTS" id="PR00420">
    <property type="entry name" value="RNGMNOXGNASE"/>
</dbReference>
<dbReference type="InterPro" id="IPR036188">
    <property type="entry name" value="FAD/NAD-bd_sf"/>
</dbReference>
<evidence type="ECO:0000313" key="1">
    <source>
        <dbReference type="EMBL" id="OAF15991.1"/>
    </source>
</evidence>
<reference evidence="1 2" key="1">
    <citation type="submission" date="2016-02" db="EMBL/GenBank/DDBJ databases">
        <title>Draft genome sequence of the strain BR 10247T Bradyrhizobium neotropicale isolated from nodules of Centrolobium paraense.</title>
        <authorList>
            <person name="Simoes-Araujo J.L."/>
            <person name="Barauna A.C."/>
            <person name="Silva K."/>
            <person name="Zilli J.E."/>
        </authorList>
    </citation>
    <scope>NUCLEOTIDE SEQUENCE [LARGE SCALE GENOMIC DNA]</scope>
    <source>
        <strain evidence="1 2">BR 10247</strain>
    </source>
</reference>
<accession>A0A176Z5I7</accession>
<proteinExistence type="predicted"/>
<name>A0A176Z5I7_9BRAD</name>
<dbReference type="InterPro" id="IPR006905">
    <property type="entry name" value="Flavin_halogenase"/>
</dbReference>
<dbReference type="RefSeq" id="WP_063679232.1">
    <property type="nucleotide sequence ID" value="NZ_LSEF01000059.1"/>
</dbReference>
<gene>
    <name evidence="1" type="ORF">AXW67_14360</name>
</gene>
<dbReference type="EMBL" id="LSEF01000059">
    <property type="protein sequence ID" value="OAF15991.1"/>
    <property type="molecule type" value="Genomic_DNA"/>
</dbReference>
<sequence>MHEVVILGAGMAGMACARTLLRRGCRPLLIAPGHDVANRGETLSFRASPYLESLDWTGLLDAETAIACQGRYSVWGRAALRRDTLHQESGWHIDRQRLEQRMADSLDADGVERLSTEARQLSRSPTRVVVDLANGSSIEAEFVVDCTGRSAVTAGSEAPLRRLDKLVACYGIFDLEDGAEAVPATLVEAVATGWWYMSVMPRDRILLGFFTDSDLLPAGLRKDMHLWAHMASQTSAVSARLASLGIDVATCAQLQFAPASTVTTSKLIDHRIVRAGDAASALDPLGANGLATALWSGIQAAESAMGLLARNDTALRQYERQFLEGIASYLATQSAIYASEHRFPDAPFWRQRNGTSPEGV</sequence>
<dbReference type="Proteomes" id="UP000077173">
    <property type="component" value="Unassembled WGS sequence"/>
</dbReference>
<comment type="caution">
    <text evidence="1">The sequence shown here is derived from an EMBL/GenBank/DDBJ whole genome shotgun (WGS) entry which is preliminary data.</text>
</comment>
<dbReference type="PANTHER" id="PTHR43747:SF1">
    <property type="entry name" value="SLR1998 PROTEIN"/>
    <property type="match status" value="1"/>
</dbReference>
<dbReference type="GO" id="GO:0004497">
    <property type="term" value="F:monooxygenase activity"/>
    <property type="evidence" value="ECO:0007669"/>
    <property type="project" value="InterPro"/>
</dbReference>
<evidence type="ECO:0000313" key="2">
    <source>
        <dbReference type="Proteomes" id="UP000077173"/>
    </source>
</evidence>